<dbReference type="SUPFAM" id="SSF46689">
    <property type="entry name" value="Homeodomain-like"/>
    <property type="match status" value="1"/>
</dbReference>
<dbReference type="PROSITE" id="PS50977">
    <property type="entry name" value="HTH_TETR_2"/>
    <property type="match status" value="1"/>
</dbReference>
<dbReference type="InterPro" id="IPR009057">
    <property type="entry name" value="Homeodomain-like_sf"/>
</dbReference>
<dbReference type="Proteomes" id="UP001501057">
    <property type="component" value="Unassembled WGS sequence"/>
</dbReference>
<comment type="caution">
    <text evidence="6">The sequence shown here is derived from an EMBL/GenBank/DDBJ whole genome shotgun (WGS) entry which is preliminary data.</text>
</comment>
<dbReference type="Gene3D" id="1.10.357.10">
    <property type="entry name" value="Tetracycline Repressor, domain 2"/>
    <property type="match status" value="1"/>
</dbReference>
<evidence type="ECO:0000256" key="2">
    <source>
        <dbReference type="ARBA" id="ARBA00023125"/>
    </source>
</evidence>
<evidence type="ECO:0000313" key="7">
    <source>
        <dbReference type="Proteomes" id="UP001501057"/>
    </source>
</evidence>
<dbReference type="PROSITE" id="PS00616">
    <property type="entry name" value="HIS_ACID_PHOSPHAT_1"/>
    <property type="match status" value="1"/>
</dbReference>
<reference evidence="7" key="1">
    <citation type="journal article" date="2019" name="Int. J. Syst. Evol. Microbiol.">
        <title>The Global Catalogue of Microorganisms (GCM) 10K type strain sequencing project: providing services to taxonomists for standard genome sequencing and annotation.</title>
        <authorList>
            <consortium name="The Broad Institute Genomics Platform"/>
            <consortium name="The Broad Institute Genome Sequencing Center for Infectious Disease"/>
            <person name="Wu L."/>
            <person name="Ma J."/>
        </authorList>
    </citation>
    <scope>NUCLEOTIDE SEQUENCE [LARGE SCALE GENOMIC DNA]</scope>
    <source>
        <strain evidence="7">JCM 13518</strain>
    </source>
</reference>
<name>A0ABP4WAF8_9ACTN</name>
<dbReference type="PRINTS" id="PR00455">
    <property type="entry name" value="HTHTETR"/>
</dbReference>
<proteinExistence type="predicted"/>
<organism evidence="6 7">
    <name type="scientific">Aeromicrobium alkaliterrae</name>
    <dbReference type="NCBI Taxonomy" id="302168"/>
    <lineage>
        <taxon>Bacteria</taxon>
        <taxon>Bacillati</taxon>
        <taxon>Actinomycetota</taxon>
        <taxon>Actinomycetes</taxon>
        <taxon>Propionibacteriales</taxon>
        <taxon>Nocardioidaceae</taxon>
        <taxon>Aeromicrobium</taxon>
    </lineage>
</organism>
<dbReference type="InterPro" id="IPR050109">
    <property type="entry name" value="HTH-type_TetR-like_transc_reg"/>
</dbReference>
<dbReference type="Gene3D" id="1.10.10.60">
    <property type="entry name" value="Homeodomain-like"/>
    <property type="match status" value="1"/>
</dbReference>
<dbReference type="Pfam" id="PF17932">
    <property type="entry name" value="TetR_C_24"/>
    <property type="match status" value="1"/>
</dbReference>
<keyword evidence="2 4" id="KW-0238">DNA-binding</keyword>
<dbReference type="Pfam" id="PF00440">
    <property type="entry name" value="TetR_N"/>
    <property type="match status" value="1"/>
</dbReference>
<keyword evidence="1" id="KW-0805">Transcription regulation</keyword>
<dbReference type="PANTHER" id="PTHR30055:SF234">
    <property type="entry name" value="HTH-TYPE TRANSCRIPTIONAL REGULATOR BETI"/>
    <property type="match status" value="1"/>
</dbReference>
<evidence type="ECO:0000313" key="6">
    <source>
        <dbReference type="EMBL" id="GAA1750282.1"/>
    </source>
</evidence>
<dbReference type="SUPFAM" id="SSF48498">
    <property type="entry name" value="Tetracyclin repressor-like, C-terminal domain"/>
    <property type="match status" value="1"/>
</dbReference>
<evidence type="ECO:0000259" key="5">
    <source>
        <dbReference type="PROSITE" id="PS50977"/>
    </source>
</evidence>
<dbReference type="PANTHER" id="PTHR30055">
    <property type="entry name" value="HTH-TYPE TRANSCRIPTIONAL REGULATOR RUTR"/>
    <property type="match status" value="1"/>
</dbReference>
<dbReference type="EMBL" id="BAAAME010000005">
    <property type="protein sequence ID" value="GAA1750282.1"/>
    <property type="molecule type" value="Genomic_DNA"/>
</dbReference>
<dbReference type="InterPro" id="IPR036271">
    <property type="entry name" value="Tet_transcr_reg_TetR-rel_C_sf"/>
</dbReference>
<keyword evidence="7" id="KW-1185">Reference proteome</keyword>
<dbReference type="InterPro" id="IPR033379">
    <property type="entry name" value="Acid_Pase_AS"/>
</dbReference>
<gene>
    <name evidence="6" type="ORF">GCM10009710_32760</name>
</gene>
<evidence type="ECO:0000256" key="1">
    <source>
        <dbReference type="ARBA" id="ARBA00023015"/>
    </source>
</evidence>
<dbReference type="InterPro" id="IPR001647">
    <property type="entry name" value="HTH_TetR"/>
</dbReference>
<sequence length="215" mass="23415">MTTTRDPSAPTTVDTRDRILVAAANVLARRGFAEAKLREIADLAAVRPPAVYYYFSSREELLAEVLHTGQQRVRLHVASALAALPAGTDHETRIAAACAAHLSIQTAMADFARAVSRNIAHAHGPAHEQLHRESEAYHDLWRGLLSAAAADGAIRTDLDLSTARMFVIGALNGSTEWFHGTDDTERLIEQAQALVRHGLRPPRPTRPHRSTKGSP</sequence>
<dbReference type="RefSeq" id="WP_344203570.1">
    <property type="nucleotide sequence ID" value="NZ_BAAAME010000005.1"/>
</dbReference>
<evidence type="ECO:0000256" key="4">
    <source>
        <dbReference type="PROSITE-ProRule" id="PRU00335"/>
    </source>
</evidence>
<feature type="domain" description="HTH tetR-type" evidence="5">
    <location>
        <begin position="13"/>
        <end position="73"/>
    </location>
</feature>
<evidence type="ECO:0000256" key="3">
    <source>
        <dbReference type="ARBA" id="ARBA00023163"/>
    </source>
</evidence>
<feature type="DNA-binding region" description="H-T-H motif" evidence="4">
    <location>
        <begin position="36"/>
        <end position="55"/>
    </location>
</feature>
<dbReference type="InterPro" id="IPR041490">
    <property type="entry name" value="KstR2_TetR_C"/>
</dbReference>
<protein>
    <submittedName>
        <fullName evidence="6">TetR/AcrR family transcriptional regulator</fullName>
    </submittedName>
</protein>
<keyword evidence="3" id="KW-0804">Transcription</keyword>
<accession>A0ABP4WAF8</accession>